<dbReference type="InterPro" id="IPR007848">
    <property type="entry name" value="Small_mtfrase_dom"/>
</dbReference>
<organism evidence="8 9">
    <name type="scientific">Azorhizobium caulinodans (strain ATCC 43989 / DSM 5975 / JCM 20966 / LMG 6465 / NBRC 14845 / NCIMB 13405 / ORS 571)</name>
    <dbReference type="NCBI Taxonomy" id="438753"/>
    <lineage>
        <taxon>Bacteria</taxon>
        <taxon>Pseudomonadati</taxon>
        <taxon>Pseudomonadota</taxon>
        <taxon>Alphaproteobacteria</taxon>
        <taxon>Hyphomicrobiales</taxon>
        <taxon>Xanthobacteraceae</taxon>
        <taxon>Azorhizobium</taxon>
    </lineage>
</organism>
<dbReference type="NCBIfam" id="TIGR03534">
    <property type="entry name" value="RF_mod_PrmC"/>
    <property type="match status" value="1"/>
</dbReference>
<feature type="binding site" evidence="5">
    <location>
        <position position="192"/>
    </location>
    <ligand>
        <name>S-adenosyl-L-methionine</name>
        <dbReference type="ChEBI" id="CHEBI:59789"/>
    </ligand>
</feature>
<dbReference type="Pfam" id="PF17827">
    <property type="entry name" value="PrmC_N"/>
    <property type="match status" value="1"/>
</dbReference>
<evidence type="ECO:0000256" key="4">
    <source>
        <dbReference type="ARBA" id="ARBA00048391"/>
    </source>
</evidence>
<dbReference type="HAMAP" id="MF_02126">
    <property type="entry name" value="RF_methyltr_PrmC"/>
    <property type="match status" value="1"/>
</dbReference>
<dbReference type="HOGENOM" id="CLU_018398_3_1_5"/>
<dbReference type="EMBL" id="AP009384">
    <property type="protein sequence ID" value="BAF90491.1"/>
    <property type="molecule type" value="Genomic_DNA"/>
</dbReference>
<reference evidence="8 9" key="4">
    <citation type="journal article" date="2009" name="Appl. Environ. Microbiol.">
        <title>Comparative genome-wide transcriptional profiling of Azorhizobium caulinodans ORS571 grown under free-living and symbiotic conditions.</title>
        <authorList>
            <person name="Tsukada S."/>
            <person name="Aono T."/>
            <person name="Akiba N."/>
            <person name="Lee KB."/>
            <person name="Liu CT."/>
            <person name="Toyazaki H."/>
            <person name="Oyaizu H."/>
        </authorList>
    </citation>
    <scope>NUCLEOTIDE SEQUENCE [LARGE SCALE GENOMIC DNA]</scope>
    <source>
        <strain evidence="9">ATCC 43989 / DSM 5975 / JCM 20966 / LMG 6465 / NBRC 14845 / NCIMB 13405 / ORS 571</strain>
    </source>
</reference>
<dbReference type="InterPro" id="IPR050320">
    <property type="entry name" value="N5-glutamine_MTase"/>
</dbReference>
<evidence type="ECO:0000313" key="8">
    <source>
        <dbReference type="EMBL" id="BAF90491.1"/>
    </source>
</evidence>
<dbReference type="EC" id="2.1.1.297" evidence="5"/>
<dbReference type="NCBIfam" id="TIGR00536">
    <property type="entry name" value="hemK_fam"/>
    <property type="match status" value="1"/>
</dbReference>
<evidence type="ECO:0000259" key="6">
    <source>
        <dbReference type="Pfam" id="PF05175"/>
    </source>
</evidence>
<dbReference type="InterPro" id="IPR004556">
    <property type="entry name" value="HemK-like"/>
</dbReference>
<accession>A8HYS0</accession>
<keyword evidence="9" id="KW-1185">Reference proteome</keyword>
<dbReference type="GO" id="GO:0102559">
    <property type="term" value="F:peptide chain release factor N(5)-glutamine methyltransferase activity"/>
    <property type="evidence" value="ECO:0007669"/>
    <property type="project" value="UniProtKB-EC"/>
</dbReference>
<reference evidence="8 9" key="3">
    <citation type="journal article" date="2008" name="BMC Genomics">
        <title>The genome of the versatile nitrogen fixer Azorhizobium caulinodans ORS571.</title>
        <authorList>
            <person name="Lee KB."/>
            <person name="Backer P.D."/>
            <person name="Aono T."/>
            <person name="Liu CT."/>
            <person name="Suzuki S."/>
            <person name="Suzuki T."/>
            <person name="Kaneko T."/>
            <person name="Yamada M."/>
            <person name="Tabata S."/>
            <person name="Kupfer D.M."/>
            <person name="Najar F.Z."/>
            <person name="Wiley G.B."/>
            <person name="Roe B."/>
            <person name="Binnewies T.T."/>
            <person name="Ussery D.W."/>
            <person name="D'Haeze W."/>
            <person name="Herder J.D."/>
            <person name="Gevers D."/>
            <person name="Vereecke D."/>
            <person name="Holsters M."/>
            <person name="Oyaizu H."/>
        </authorList>
    </citation>
    <scope>NUCLEOTIDE SEQUENCE [LARGE SCALE GENOMIC DNA]</scope>
    <source>
        <strain evidence="9">ATCC 43989 / DSM 5975 / JCM 20966 / LMG 6465 / NBRC 14845 / NCIMB 13405 / ORS 571</strain>
    </source>
</reference>
<dbReference type="GO" id="GO:0003676">
    <property type="term" value="F:nucleic acid binding"/>
    <property type="evidence" value="ECO:0007669"/>
    <property type="project" value="InterPro"/>
</dbReference>
<feature type="binding site" evidence="5">
    <location>
        <begin position="192"/>
        <end position="195"/>
    </location>
    <ligand>
        <name>substrate</name>
    </ligand>
</feature>
<dbReference type="InterPro" id="IPR002052">
    <property type="entry name" value="DNA_methylase_N6_adenine_CS"/>
</dbReference>
<dbReference type="eggNOG" id="COG2890">
    <property type="taxonomic scope" value="Bacteria"/>
</dbReference>
<dbReference type="Gene3D" id="1.10.8.10">
    <property type="entry name" value="DNA helicase RuvA subunit, C-terminal domain"/>
    <property type="match status" value="1"/>
</dbReference>
<feature type="binding site" evidence="5">
    <location>
        <position position="178"/>
    </location>
    <ligand>
        <name>S-adenosyl-L-methionine</name>
        <dbReference type="ChEBI" id="CHEBI:59789"/>
    </ligand>
</feature>
<sequence length="287" mass="29253">MTAPPLTLGGLRRQLATRFSAAGIDSPDLDASLLIAHALGLEPGDVRLRGADPLAPDALPRIEALAAQRLSGVPVARLVGEKEFWSLSFSLSPETLVPRPDTETVVEAALMTVTDRTAPLHILDLGTGSGAILAALLVELPAAVGIGVDQSEGAARTARDNLARAGLQGRGTVIVGDWASALGGGFDLVVSNPPYIPSIDIVGLAIEVRENDPLAALDGGADGLSSYRIIAAEAPRLLKAGGHLVLELGIGQEAEVAALAGAAGLAITGPARRDLGGIPRALVARRS</sequence>
<reference evidence="8 9" key="5">
    <citation type="journal article" date="2010" name="Appl. Environ. Microbiol.">
        <title>phrR-like gene praR of Azorhizobium caulinodans ORS571 is essential for symbiosis with Sesbania rostrata and is involved in expression of reb genes.</title>
        <authorList>
            <person name="Akiba N."/>
            <person name="Aono T."/>
            <person name="Toyazaki H."/>
            <person name="Sato S."/>
            <person name="Oyaizu H."/>
        </authorList>
    </citation>
    <scope>NUCLEOTIDE SEQUENCE [LARGE SCALE GENOMIC DNA]</scope>
    <source>
        <strain evidence="9">ATCC 43989 / DSM 5975 / JCM 20966 / LMG 6465 / NBRC 14845 / NCIMB 13405 / ORS 571</strain>
    </source>
</reference>
<evidence type="ECO:0000256" key="1">
    <source>
        <dbReference type="ARBA" id="ARBA00022603"/>
    </source>
</evidence>
<evidence type="ECO:0000256" key="2">
    <source>
        <dbReference type="ARBA" id="ARBA00022679"/>
    </source>
</evidence>
<evidence type="ECO:0000256" key="5">
    <source>
        <dbReference type="HAMAP-Rule" id="MF_02126"/>
    </source>
</evidence>
<feature type="binding site" evidence="5">
    <location>
        <begin position="126"/>
        <end position="130"/>
    </location>
    <ligand>
        <name>S-adenosyl-L-methionine</name>
        <dbReference type="ChEBI" id="CHEBI:59789"/>
    </ligand>
</feature>
<dbReference type="InterPro" id="IPR019874">
    <property type="entry name" value="RF_methyltr_PrmC"/>
</dbReference>
<dbReference type="GO" id="GO:0032259">
    <property type="term" value="P:methylation"/>
    <property type="evidence" value="ECO:0007669"/>
    <property type="project" value="UniProtKB-KW"/>
</dbReference>
<dbReference type="RefSeq" id="WP_012173012.1">
    <property type="nucleotide sequence ID" value="NC_009937.1"/>
</dbReference>
<comment type="similarity">
    <text evidence="5">Belongs to the protein N5-glutamine methyltransferase family. PrmC subfamily.</text>
</comment>
<keyword evidence="1 5" id="KW-0489">Methyltransferase</keyword>
<comment type="catalytic activity">
    <reaction evidence="4 5">
        <text>L-glutaminyl-[peptide chain release factor] + S-adenosyl-L-methionine = N(5)-methyl-L-glutaminyl-[peptide chain release factor] + S-adenosyl-L-homocysteine + H(+)</text>
        <dbReference type="Rhea" id="RHEA:42896"/>
        <dbReference type="Rhea" id="RHEA-COMP:10271"/>
        <dbReference type="Rhea" id="RHEA-COMP:10272"/>
        <dbReference type="ChEBI" id="CHEBI:15378"/>
        <dbReference type="ChEBI" id="CHEBI:30011"/>
        <dbReference type="ChEBI" id="CHEBI:57856"/>
        <dbReference type="ChEBI" id="CHEBI:59789"/>
        <dbReference type="ChEBI" id="CHEBI:61891"/>
        <dbReference type="EC" id="2.1.1.297"/>
    </reaction>
</comment>
<gene>
    <name evidence="8" type="primary">hemK</name>
    <name evidence="5" type="synonym">prmC</name>
    <name evidence="8" type="ordered locus">AZC_4493</name>
</gene>
<dbReference type="Proteomes" id="UP000000270">
    <property type="component" value="Chromosome"/>
</dbReference>
<evidence type="ECO:0000256" key="3">
    <source>
        <dbReference type="ARBA" id="ARBA00022691"/>
    </source>
</evidence>
<dbReference type="PANTHER" id="PTHR18895:SF74">
    <property type="entry name" value="MTRF1L RELEASE FACTOR GLUTAMINE METHYLTRANSFERASE"/>
    <property type="match status" value="1"/>
</dbReference>
<protein>
    <recommendedName>
        <fullName evidence="5">Release factor glutamine methyltransferase</fullName>
        <shortName evidence="5">RF MTase</shortName>
        <ecNumber evidence="5">2.1.1.297</ecNumber>
    </recommendedName>
    <alternativeName>
        <fullName evidence="5">N5-glutamine methyltransferase PrmC</fullName>
    </alternativeName>
    <alternativeName>
        <fullName evidence="5">Protein-(glutamine-N5) MTase PrmC</fullName>
    </alternativeName>
    <alternativeName>
        <fullName evidence="5">Protein-glutamine N-methyltransferase PrmC</fullName>
    </alternativeName>
</protein>
<proteinExistence type="inferred from homology"/>
<comment type="function">
    <text evidence="5">Methylates the class 1 translation termination release factors RF1/PrfA and RF2/PrfB on the glutamine residue of the universally conserved GGQ motif.</text>
</comment>
<dbReference type="AlphaFoldDB" id="A8HYS0"/>
<dbReference type="SUPFAM" id="SSF53335">
    <property type="entry name" value="S-adenosyl-L-methionine-dependent methyltransferases"/>
    <property type="match status" value="1"/>
</dbReference>
<keyword evidence="3 5" id="KW-0949">S-adenosyl-L-methionine</keyword>
<feature type="domain" description="Release factor glutamine methyltransferase N-terminal" evidence="7">
    <location>
        <begin position="11"/>
        <end position="80"/>
    </location>
</feature>
<dbReference type="InterPro" id="IPR040758">
    <property type="entry name" value="PrmC_N"/>
</dbReference>
<feature type="domain" description="Methyltransferase small" evidence="6">
    <location>
        <begin position="111"/>
        <end position="195"/>
    </location>
</feature>
<name>A8HYS0_AZOC5</name>
<dbReference type="Pfam" id="PF05175">
    <property type="entry name" value="MTS"/>
    <property type="match status" value="1"/>
</dbReference>
<dbReference type="STRING" id="438753.AZC_4493"/>
<evidence type="ECO:0000313" key="9">
    <source>
        <dbReference type="Proteomes" id="UP000000270"/>
    </source>
</evidence>
<feature type="binding site" evidence="5">
    <location>
        <position position="149"/>
    </location>
    <ligand>
        <name>S-adenosyl-L-methionine</name>
        <dbReference type="ChEBI" id="CHEBI:59789"/>
    </ligand>
</feature>
<keyword evidence="2 5" id="KW-0808">Transferase</keyword>
<dbReference type="PROSITE" id="PS00092">
    <property type="entry name" value="N6_MTASE"/>
    <property type="match status" value="1"/>
</dbReference>
<dbReference type="PANTHER" id="PTHR18895">
    <property type="entry name" value="HEMK METHYLTRANSFERASE"/>
    <property type="match status" value="1"/>
</dbReference>
<evidence type="ECO:0000259" key="7">
    <source>
        <dbReference type="Pfam" id="PF17827"/>
    </source>
</evidence>
<reference evidence="9" key="2">
    <citation type="submission" date="2007-04" db="EMBL/GenBank/DDBJ databases">
        <title>Complete genome sequence of the nitrogen-fixing bacterium Azorhizobium caulinodans ORS571.</title>
        <authorList>
            <person name="Lee K.B."/>
            <person name="Backer P.D."/>
            <person name="Aono T."/>
            <person name="Liu C.T."/>
            <person name="Suzuki S."/>
            <person name="Suzuki T."/>
            <person name="Kaneko T."/>
            <person name="Yamada M."/>
            <person name="Tabata S."/>
            <person name="Kupfer D.M."/>
            <person name="Najar F.Z."/>
            <person name="Wiley G.B."/>
            <person name="Roe B."/>
            <person name="Binnewies T."/>
            <person name="Ussery D."/>
            <person name="Vereecke D."/>
            <person name="Gevers D."/>
            <person name="Holsters M."/>
            <person name="Oyaizu H."/>
        </authorList>
    </citation>
    <scope>NUCLEOTIDE SEQUENCE [LARGE SCALE GENOMIC DNA]</scope>
    <source>
        <strain evidence="9">ATCC 43989 / DSM 5975 / JCM 20966 / LMG 6465 / NBRC 14845 / NCIMB 13405 / ORS 571</strain>
    </source>
</reference>
<reference evidence="8 9" key="6">
    <citation type="journal article" date="2011" name="Appl. Environ. Microbiol.">
        <title>Involvement of the azorhizobial chromosome partition gene (parA) in the onset of bacteroid differentiation during Sesbania rostrata stem nodule development.</title>
        <authorList>
            <person name="Liu CT."/>
            <person name="Lee KB."/>
            <person name="Wang YS."/>
            <person name="Peng MH."/>
            <person name="Lee KT."/>
            <person name="Suzuki S."/>
            <person name="Suzuki T."/>
            <person name="Oyaizu H."/>
        </authorList>
    </citation>
    <scope>NUCLEOTIDE SEQUENCE [LARGE SCALE GENOMIC DNA]</scope>
    <source>
        <strain evidence="9">ATCC 43989 / DSM 5975 / JCM 20966 / LMG 6465 / NBRC 14845 / NCIMB 13405 / ORS 571</strain>
    </source>
</reference>
<dbReference type="Gene3D" id="3.40.50.150">
    <property type="entry name" value="Vaccinia Virus protein VP39"/>
    <property type="match status" value="1"/>
</dbReference>
<reference evidence="8 9" key="1">
    <citation type="journal article" date="2007" name="Appl. Environ. Microbiol.">
        <title>Rhizobial factors required for stem nodule maturation and maintenance in Sesbania rostrata-Azorhizobium caulinodans ORS571 symbiosis.</title>
        <authorList>
            <person name="Suzuki S."/>
            <person name="Aono T."/>
            <person name="Lee KB."/>
            <person name="Suzuki T."/>
            <person name="Liu CT."/>
            <person name="Miwa H."/>
            <person name="Wakao S."/>
            <person name="Iki T."/>
            <person name="Oyaizu H."/>
        </authorList>
    </citation>
    <scope>NUCLEOTIDE SEQUENCE [LARGE SCALE GENOMIC DNA]</scope>
    <source>
        <strain evidence="9">ATCC 43989 / DSM 5975 / JCM 20966 / LMG 6465 / NBRC 14845 / NCIMB 13405 / ORS 571</strain>
    </source>
</reference>
<dbReference type="CDD" id="cd02440">
    <property type="entry name" value="AdoMet_MTases"/>
    <property type="match status" value="1"/>
</dbReference>
<dbReference type="InterPro" id="IPR029063">
    <property type="entry name" value="SAM-dependent_MTases_sf"/>
</dbReference>
<dbReference type="KEGG" id="azc:AZC_4493"/>